<accession>A0ABR2PQP1</accession>
<sequence length="106" mass="11834">MDKDKIIAQYNADAGLMDKFEQSGVYARSVLYALRCCIWIAIEEPISSKSFILKGLIGIDTKSLFLPASGVSLAKVATSREIMMLNLFWVYSRSTPKLVLCYITSD</sequence>
<protein>
    <submittedName>
        <fullName evidence="1">Uncharacterized protein</fullName>
    </submittedName>
</protein>
<keyword evidence="2" id="KW-1185">Reference proteome</keyword>
<organism evidence="1 2">
    <name type="scientific">Hibiscus sabdariffa</name>
    <name type="common">roselle</name>
    <dbReference type="NCBI Taxonomy" id="183260"/>
    <lineage>
        <taxon>Eukaryota</taxon>
        <taxon>Viridiplantae</taxon>
        <taxon>Streptophyta</taxon>
        <taxon>Embryophyta</taxon>
        <taxon>Tracheophyta</taxon>
        <taxon>Spermatophyta</taxon>
        <taxon>Magnoliopsida</taxon>
        <taxon>eudicotyledons</taxon>
        <taxon>Gunneridae</taxon>
        <taxon>Pentapetalae</taxon>
        <taxon>rosids</taxon>
        <taxon>malvids</taxon>
        <taxon>Malvales</taxon>
        <taxon>Malvaceae</taxon>
        <taxon>Malvoideae</taxon>
        <taxon>Hibiscus</taxon>
    </lineage>
</organism>
<proteinExistence type="predicted"/>
<dbReference type="Proteomes" id="UP001396334">
    <property type="component" value="Unassembled WGS sequence"/>
</dbReference>
<evidence type="ECO:0000313" key="2">
    <source>
        <dbReference type="Proteomes" id="UP001396334"/>
    </source>
</evidence>
<name>A0ABR2PQP1_9ROSI</name>
<gene>
    <name evidence="1" type="ORF">V6N11_028734</name>
</gene>
<dbReference type="EMBL" id="JBBPBN010000053">
    <property type="protein sequence ID" value="KAK8990773.1"/>
    <property type="molecule type" value="Genomic_DNA"/>
</dbReference>
<evidence type="ECO:0000313" key="1">
    <source>
        <dbReference type="EMBL" id="KAK8990773.1"/>
    </source>
</evidence>
<reference evidence="1 2" key="1">
    <citation type="journal article" date="2024" name="G3 (Bethesda)">
        <title>Genome assembly of Hibiscus sabdariffa L. provides insights into metabolisms of medicinal natural products.</title>
        <authorList>
            <person name="Kim T."/>
        </authorList>
    </citation>
    <scope>NUCLEOTIDE SEQUENCE [LARGE SCALE GENOMIC DNA]</scope>
    <source>
        <strain evidence="1">TK-2024</strain>
        <tissue evidence="1">Old leaves</tissue>
    </source>
</reference>
<comment type="caution">
    <text evidence="1">The sequence shown here is derived from an EMBL/GenBank/DDBJ whole genome shotgun (WGS) entry which is preliminary data.</text>
</comment>